<dbReference type="Pfam" id="PF13193">
    <property type="entry name" value="AMP-binding_C"/>
    <property type="match status" value="1"/>
</dbReference>
<dbReference type="RefSeq" id="WP_213145830.1">
    <property type="nucleotide sequence ID" value="NZ_JAGYPE020000038.1"/>
</dbReference>
<evidence type="ECO:0000256" key="2">
    <source>
        <dbReference type="ARBA" id="ARBA00022598"/>
    </source>
</evidence>
<reference evidence="5" key="1">
    <citation type="submission" date="2021-05" db="EMBL/GenBank/DDBJ databases">
        <title>Novel Bacillus species.</title>
        <authorList>
            <person name="Liu G."/>
        </authorList>
    </citation>
    <scope>NUCLEOTIDE SEQUENCE</scope>
    <source>
        <strain evidence="5 7">FJAT-50051</strain>
    </source>
</reference>
<dbReference type="InterPro" id="IPR000873">
    <property type="entry name" value="AMP-dep_synth/lig_dom"/>
</dbReference>
<evidence type="ECO:0000313" key="6">
    <source>
        <dbReference type="EMBL" id="MCH6267555.1"/>
    </source>
</evidence>
<dbReference type="InterPro" id="IPR025110">
    <property type="entry name" value="AMP-bd_C"/>
</dbReference>
<dbReference type="FunFam" id="3.30.300.30:FF:000008">
    <property type="entry name" value="2,3-dihydroxybenzoate-AMP ligase"/>
    <property type="match status" value="1"/>
</dbReference>
<protein>
    <submittedName>
        <fullName evidence="5">Acyl--CoA ligase</fullName>
    </submittedName>
</protein>
<comment type="similarity">
    <text evidence="1">Belongs to the ATP-dependent AMP-binding enzyme family.</text>
</comment>
<name>A0A942T6W2_9BACI</name>
<dbReference type="CDD" id="cd04433">
    <property type="entry name" value="AFD_class_I"/>
    <property type="match status" value="1"/>
</dbReference>
<dbReference type="Proteomes" id="UP000677265">
    <property type="component" value="Unassembled WGS sequence"/>
</dbReference>
<evidence type="ECO:0000259" key="3">
    <source>
        <dbReference type="Pfam" id="PF00501"/>
    </source>
</evidence>
<comment type="caution">
    <text evidence="5">The sequence shown here is derived from an EMBL/GenBank/DDBJ whole genome shotgun (WGS) entry which is preliminary data.</text>
</comment>
<dbReference type="PROSITE" id="PS00455">
    <property type="entry name" value="AMP_BINDING"/>
    <property type="match status" value="1"/>
</dbReference>
<dbReference type="Gene3D" id="3.30.300.30">
    <property type="match status" value="1"/>
</dbReference>
<evidence type="ECO:0000259" key="4">
    <source>
        <dbReference type="Pfam" id="PF13193"/>
    </source>
</evidence>
<keyword evidence="7" id="KW-1185">Reference proteome</keyword>
<dbReference type="EMBL" id="JAGYPE020000038">
    <property type="protein sequence ID" value="MCH6267555.1"/>
    <property type="molecule type" value="Genomic_DNA"/>
</dbReference>
<dbReference type="InterPro" id="IPR020845">
    <property type="entry name" value="AMP-binding_CS"/>
</dbReference>
<feature type="domain" description="AMP-dependent synthetase/ligase" evidence="3">
    <location>
        <begin position="29"/>
        <end position="423"/>
    </location>
</feature>
<dbReference type="PANTHER" id="PTHR43201">
    <property type="entry name" value="ACYL-COA SYNTHETASE"/>
    <property type="match status" value="1"/>
</dbReference>
<evidence type="ECO:0000313" key="5">
    <source>
        <dbReference type="EMBL" id="MBS4186031.1"/>
    </source>
</evidence>
<dbReference type="AlphaFoldDB" id="A0A942T6W2"/>
<proteinExistence type="inferred from homology"/>
<organism evidence="5">
    <name type="scientific">Neobacillus citreus</name>
    <dbReference type="NCBI Taxonomy" id="2833578"/>
    <lineage>
        <taxon>Bacteria</taxon>
        <taxon>Bacillati</taxon>
        <taxon>Bacillota</taxon>
        <taxon>Bacilli</taxon>
        <taxon>Bacillales</taxon>
        <taxon>Bacillaceae</taxon>
        <taxon>Neobacillus</taxon>
    </lineage>
</organism>
<dbReference type="GO" id="GO:0006631">
    <property type="term" value="P:fatty acid metabolic process"/>
    <property type="evidence" value="ECO:0007669"/>
    <property type="project" value="TreeGrafter"/>
</dbReference>
<evidence type="ECO:0000313" key="7">
    <source>
        <dbReference type="Proteomes" id="UP000677265"/>
    </source>
</evidence>
<dbReference type="Pfam" id="PF00501">
    <property type="entry name" value="AMP-binding"/>
    <property type="match status" value="1"/>
</dbReference>
<dbReference type="InterPro" id="IPR045851">
    <property type="entry name" value="AMP-bd_C_sf"/>
</dbReference>
<gene>
    <name evidence="6" type="ORF">KHB02_018715</name>
    <name evidence="5" type="ORF">KHB02_32070</name>
</gene>
<sequence length="568" mass="63939">MILSSDERIKEYVEKGWWGAATIEEYFLQHVEQWPDKEAIVDPINRGALCGGLMQRLTYKELDHRVSRLADILLEHGIVKDDIVAIHLPNIVELVITYLAVLRVGAISSPFPVQYREFECSQQLKMLGAKAVITIERMNQREYAAMHVKIKEQVPSVQHVFVFGNDVPKGAIPIHTDGIDSEFTRLKAYRDTIEITADDIFTICWTSGTEGKPKGVPRSHNEWFISAYGTVDAAQLTGDDRILNTFPMVNMAGIGGMLIPWLLSGGKLVLHHPFDLPSFLQQVEQETITYTLIPPALLNMMLKNQAMLIGKDITPLRAVGTGSAPLTAWMIAGWKEKYGVDIINFFGSNEGAAFLSSPNDIPDPEMRAKYFPRFGVKGFNWDNRISERIESKIVDLETGEDITESLHPGELRIRGASLFSGYWNSEEMNQTSFDQDGYFCTGDLFEIAGDQNQYYRVVGRVKDVINRGGLKISPEELEGLLQGHPMVEDVAVVSYPDPIMGENVCVCIVPRESAEIKLEELVAFLREKQIASYKLPERLVLLDQLPRNPVGKILKNQLREMVKSERVN</sequence>
<keyword evidence="2 5" id="KW-0436">Ligase</keyword>
<dbReference type="EMBL" id="JAGYPE010000006">
    <property type="protein sequence ID" value="MBS4186031.1"/>
    <property type="molecule type" value="Genomic_DNA"/>
</dbReference>
<dbReference type="Gene3D" id="3.40.50.12780">
    <property type="entry name" value="N-terminal domain of ligase-like"/>
    <property type="match status" value="1"/>
</dbReference>
<accession>A0A942T6W2</accession>
<dbReference type="InterPro" id="IPR042099">
    <property type="entry name" value="ANL_N_sf"/>
</dbReference>
<evidence type="ECO:0000256" key="1">
    <source>
        <dbReference type="ARBA" id="ARBA00006432"/>
    </source>
</evidence>
<dbReference type="SUPFAM" id="SSF56801">
    <property type="entry name" value="Acetyl-CoA synthetase-like"/>
    <property type="match status" value="1"/>
</dbReference>
<dbReference type="PANTHER" id="PTHR43201:SF5">
    <property type="entry name" value="MEDIUM-CHAIN ACYL-COA LIGASE ACSF2, MITOCHONDRIAL"/>
    <property type="match status" value="1"/>
</dbReference>
<feature type="domain" description="AMP-binding enzyme C-terminal" evidence="4">
    <location>
        <begin position="476"/>
        <end position="552"/>
    </location>
</feature>
<dbReference type="GO" id="GO:0031956">
    <property type="term" value="F:medium-chain fatty acid-CoA ligase activity"/>
    <property type="evidence" value="ECO:0007669"/>
    <property type="project" value="TreeGrafter"/>
</dbReference>